<name>A0A0N5ACT9_9BILA</name>
<feature type="region of interest" description="Disordered" evidence="2">
    <location>
        <begin position="254"/>
        <end position="275"/>
    </location>
</feature>
<keyword evidence="3" id="KW-0472">Membrane</keyword>
<evidence type="ECO:0000256" key="1">
    <source>
        <dbReference type="PROSITE-ProRule" id="PRU00076"/>
    </source>
</evidence>
<evidence type="ECO:0000256" key="3">
    <source>
        <dbReference type="SAM" id="Phobius"/>
    </source>
</evidence>
<evidence type="ECO:0000256" key="2">
    <source>
        <dbReference type="SAM" id="MobiDB-lite"/>
    </source>
</evidence>
<comment type="caution">
    <text evidence="1">Lacks conserved residue(s) required for the propagation of feature annotation.</text>
</comment>
<proteinExistence type="predicted"/>
<sequence>MCISGDCYSVQKVREFYPQCNPPNCNNAGYCNSAGNCHCNKGYGGTGCNQRGPGGSVNSGPSSLENYDILKTIRTTTSRTTVQHNVQKNAQGTAAPPNLQYGGGYQKTAQPAGGYGQRSYYEHYYNQLYKYYNQYSGYNAYQNAYTARTMQTLSGQTQGKLNYNQRYGMSSSKLKNRGGGMNWPFNFNQIGPNEITIIAGVCLIAVIFFLMFKTKSKNVPVKEKVYYSEDRGTYDAPDDARYYSTRYEEVYDEPRREDYCGRQRQSAAPAKVSSS</sequence>
<feature type="domain" description="EGF-like" evidence="4">
    <location>
        <begin position="16"/>
        <end position="49"/>
    </location>
</feature>
<dbReference type="Proteomes" id="UP000046393">
    <property type="component" value="Unplaced"/>
</dbReference>
<dbReference type="STRING" id="451379.A0A0N5ACT9"/>
<keyword evidence="5" id="KW-1185">Reference proteome</keyword>
<dbReference type="WBParaSite" id="SMUV_0000196901-mRNA-1">
    <property type="protein sequence ID" value="SMUV_0000196901-mRNA-1"/>
    <property type="gene ID" value="SMUV_0000196901"/>
</dbReference>
<dbReference type="PANTHER" id="PTHR11905">
    <property type="entry name" value="ADAM A DISINTEGRIN AND METALLOPROTEASE DOMAIN"/>
    <property type="match status" value="1"/>
</dbReference>
<protein>
    <submittedName>
        <fullName evidence="6">EGF-like domain-containing protein</fullName>
    </submittedName>
</protein>
<keyword evidence="1" id="KW-1015">Disulfide bond</keyword>
<evidence type="ECO:0000313" key="5">
    <source>
        <dbReference type="Proteomes" id="UP000046393"/>
    </source>
</evidence>
<organism evidence="5 6">
    <name type="scientific">Syphacia muris</name>
    <dbReference type="NCBI Taxonomy" id="451379"/>
    <lineage>
        <taxon>Eukaryota</taxon>
        <taxon>Metazoa</taxon>
        <taxon>Ecdysozoa</taxon>
        <taxon>Nematoda</taxon>
        <taxon>Chromadorea</taxon>
        <taxon>Rhabditida</taxon>
        <taxon>Spirurina</taxon>
        <taxon>Oxyuridomorpha</taxon>
        <taxon>Oxyuroidea</taxon>
        <taxon>Oxyuridae</taxon>
        <taxon>Syphacia</taxon>
    </lineage>
</organism>
<feature type="transmembrane region" description="Helical" evidence="3">
    <location>
        <begin position="195"/>
        <end position="212"/>
    </location>
</feature>
<dbReference type="InterPro" id="IPR000742">
    <property type="entry name" value="EGF"/>
</dbReference>
<feature type="disulfide bond" evidence="1">
    <location>
        <begin position="39"/>
        <end position="48"/>
    </location>
</feature>
<keyword evidence="1" id="KW-0245">EGF-like domain</keyword>
<dbReference type="AlphaFoldDB" id="A0A0N5ACT9"/>
<keyword evidence="3" id="KW-1133">Transmembrane helix</keyword>
<dbReference type="PANTHER" id="PTHR11905:SF159">
    <property type="entry name" value="ADAM METALLOPROTEASE"/>
    <property type="match status" value="1"/>
</dbReference>
<dbReference type="PROSITE" id="PS01186">
    <property type="entry name" value="EGF_2"/>
    <property type="match status" value="1"/>
</dbReference>
<accession>A0A0N5ACT9</accession>
<reference evidence="6" key="1">
    <citation type="submission" date="2017-02" db="UniProtKB">
        <authorList>
            <consortium name="WormBaseParasite"/>
        </authorList>
    </citation>
    <scope>IDENTIFICATION</scope>
</reference>
<dbReference type="PROSITE" id="PS50026">
    <property type="entry name" value="EGF_3"/>
    <property type="match status" value="1"/>
</dbReference>
<evidence type="ECO:0000313" key="6">
    <source>
        <dbReference type="WBParaSite" id="SMUV_0000196901-mRNA-1"/>
    </source>
</evidence>
<dbReference type="GO" id="GO:0006509">
    <property type="term" value="P:membrane protein ectodomain proteolysis"/>
    <property type="evidence" value="ECO:0007669"/>
    <property type="project" value="TreeGrafter"/>
</dbReference>
<evidence type="ECO:0000259" key="4">
    <source>
        <dbReference type="PROSITE" id="PS50026"/>
    </source>
</evidence>
<keyword evidence="3" id="KW-0812">Transmembrane</keyword>
<dbReference type="PROSITE" id="PS00022">
    <property type="entry name" value="EGF_1"/>
    <property type="match status" value="1"/>
</dbReference>